<dbReference type="GO" id="GO:0042742">
    <property type="term" value="P:defense response to bacterium"/>
    <property type="evidence" value="ECO:0007669"/>
    <property type="project" value="UniProtKB-KW"/>
</dbReference>
<comment type="caution">
    <text evidence="8">The sequence shown here is derived from an EMBL/GenBank/DDBJ whole genome shotgun (WGS) entry which is preliminary data.</text>
</comment>
<keyword evidence="5" id="KW-1035">Host cytoplasm</keyword>
<dbReference type="InterPro" id="IPR034690">
    <property type="entry name" value="Endolysin_T4_type"/>
</dbReference>
<dbReference type="GO" id="GO:0003796">
    <property type="term" value="F:lysozyme activity"/>
    <property type="evidence" value="ECO:0007669"/>
    <property type="project" value="UniProtKB-EC"/>
</dbReference>
<evidence type="ECO:0000256" key="5">
    <source>
        <dbReference type="ARBA" id="ARBA00023200"/>
    </source>
</evidence>
<dbReference type="PANTHER" id="PTHR38107">
    <property type="match status" value="1"/>
</dbReference>
<dbReference type="InterPro" id="IPR051018">
    <property type="entry name" value="Bacteriophage_GH24"/>
</dbReference>
<evidence type="ECO:0000313" key="8">
    <source>
        <dbReference type="EMBL" id="MBF9234677.1"/>
    </source>
</evidence>
<keyword evidence="3 7" id="KW-0081">Bacteriolytic enzyme</keyword>
<dbReference type="EMBL" id="JADQDO010000007">
    <property type="protein sequence ID" value="MBF9234677.1"/>
    <property type="molecule type" value="Genomic_DNA"/>
</dbReference>
<dbReference type="Gene3D" id="1.10.530.40">
    <property type="match status" value="1"/>
</dbReference>
<keyword evidence="9" id="KW-1185">Reference proteome</keyword>
<keyword evidence="2 7" id="KW-0929">Antimicrobial</keyword>
<evidence type="ECO:0000256" key="1">
    <source>
        <dbReference type="ARBA" id="ARBA00000632"/>
    </source>
</evidence>
<accession>A0A931BXL2</accession>
<proteinExistence type="inferred from homology"/>
<dbReference type="InterPro" id="IPR033907">
    <property type="entry name" value="Endolysin_autolysin"/>
</dbReference>
<evidence type="ECO:0000256" key="2">
    <source>
        <dbReference type="ARBA" id="ARBA00022529"/>
    </source>
</evidence>
<dbReference type="SUPFAM" id="SSF53955">
    <property type="entry name" value="Lysozyme-like"/>
    <property type="match status" value="1"/>
</dbReference>
<sequence length="223" mass="24082">MSEAQDGSPFAGVSPLLNTGMIPPQAAPQLGGFSLSGEQRMANLSMKTGQKGLALIKEFEGCELKAYRDAVGVLTIGYGHTAAAGAPTPKEGLLITPKDAEDILKRDLGQYERAVIEFVTVPLNQEQFDALVCFTFNLGPKNLRSSTLLKKLNAGDYQSVPSEMRKWVKAGGKTLPGLIRRREAEGLLFATKAMPAVSQSPRDIEPIEPPTNWLVALLKRIFG</sequence>
<evidence type="ECO:0000256" key="3">
    <source>
        <dbReference type="ARBA" id="ARBA00022638"/>
    </source>
</evidence>
<dbReference type="Pfam" id="PF00959">
    <property type="entry name" value="Phage_lysozyme"/>
    <property type="match status" value="1"/>
</dbReference>
<dbReference type="HAMAP" id="MF_04110">
    <property type="entry name" value="ENDOLYSIN_T4"/>
    <property type="match status" value="1"/>
</dbReference>
<organism evidence="8 9">
    <name type="scientific">Microvirga alba</name>
    <dbReference type="NCBI Taxonomy" id="2791025"/>
    <lineage>
        <taxon>Bacteria</taxon>
        <taxon>Pseudomonadati</taxon>
        <taxon>Pseudomonadota</taxon>
        <taxon>Alphaproteobacteria</taxon>
        <taxon>Hyphomicrobiales</taxon>
        <taxon>Methylobacteriaceae</taxon>
        <taxon>Microvirga</taxon>
    </lineage>
</organism>
<protein>
    <recommendedName>
        <fullName evidence="7">Lysozyme</fullName>
        <ecNumber evidence="7">3.2.1.17</ecNumber>
    </recommendedName>
</protein>
<keyword evidence="6 7" id="KW-0326">Glycosidase</keyword>
<dbReference type="CDD" id="cd00737">
    <property type="entry name" value="lyz_endolysin_autolysin"/>
    <property type="match status" value="1"/>
</dbReference>
<dbReference type="AlphaFoldDB" id="A0A931BXL2"/>
<dbReference type="EC" id="3.2.1.17" evidence="7"/>
<evidence type="ECO:0000313" key="9">
    <source>
        <dbReference type="Proteomes" id="UP000599312"/>
    </source>
</evidence>
<dbReference type="InterPro" id="IPR023346">
    <property type="entry name" value="Lysozyme-like_dom_sf"/>
</dbReference>
<dbReference type="PANTHER" id="PTHR38107:SF3">
    <property type="entry name" value="LYSOZYME RRRD-RELATED"/>
    <property type="match status" value="1"/>
</dbReference>
<evidence type="ECO:0000256" key="4">
    <source>
        <dbReference type="ARBA" id="ARBA00022801"/>
    </source>
</evidence>
<comment type="similarity">
    <text evidence="7">Belongs to the glycosyl hydrolase 24 family.</text>
</comment>
<gene>
    <name evidence="8" type="ORF">I2H38_14980</name>
</gene>
<evidence type="ECO:0000256" key="6">
    <source>
        <dbReference type="ARBA" id="ARBA00023295"/>
    </source>
</evidence>
<comment type="catalytic activity">
    <reaction evidence="1 7">
        <text>Hydrolysis of (1-&gt;4)-beta-linkages between N-acetylmuramic acid and N-acetyl-D-glucosamine residues in a peptidoglycan and between N-acetyl-D-glucosamine residues in chitodextrins.</text>
        <dbReference type="EC" id="3.2.1.17"/>
    </reaction>
</comment>
<dbReference type="GO" id="GO:0031640">
    <property type="term" value="P:killing of cells of another organism"/>
    <property type="evidence" value="ECO:0007669"/>
    <property type="project" value="UniProtKB-KW"/>
</dbReference>
<dbReference type="RefSeq" id="WP_196272659.1">
    <property type="nucleotide sequence ID" value="NZ_JADQDO010000007.1"/>
</dbReference>
<evidence type="ECO:0000256" key="7">
    <source>
        <dbReference type="RuleBase" id="RU003788"/>
    </source>
</evidence>
<dbReference type="InterPro" id="IPR023347">
    <property type="entry name" value="Lysozyme_dom_sf"/>
</dbReference>
<dbReference type="InterPro" id="IPR002196">
    <property type="entry name" value="Glyco_hydro_24"/>
</dbReference>
<keyword evidence="4 7" id="KW-0378">Hydrolase</keyword>
<dbReference type="Proteomes" id="UP000599312">
    <property type="component" value="Unassembled WGS sequence"/>
</dbReference>
<dbReference type="GO" id="GO:0009253">
    <property type="term" value="P:peptidoglycan catabolic process"/>
    <property type="evidence" value="ECO:0007669"/>
    <property type="project" value="InterPro"/>
</dbReference>
<name>A0A931BXL2_9HYPH</name>
<reference evidence="8" key="1">
    <citation type="submission" date="2020-11" db="EMBL/GenBank/DDBJ databases">
        <authorList>
            <person name="Kim M.K."/>
        </authorList>
    </citation>
    <scope>NUCLEOTIDE SEQUENCE</scope>
    <source>
        <strain evidence="8">BT350</strain>
    </source>
</reference>
<dbReference type="GO" id="GO:0016998">
    <property type="term" value="P:cell wall macromolecule catabolic process"/>
    <property type="evidence" value="ECO:0007669"/>
    <property type="project" value="InterPro"/>
</dbReference>